<feature type="transmembrane region" description="Helical" evidence="6">
    <location>
        <begin position="279"/>
        <end position="300"/>
    </location>
</feature>
<keyword evidence="3 6" id="KW-0812">Transmembrane</keyword>
<gene>
    <name evidence="8" type="ORF">ACFQ3W_21165</name>
</gene>
<proteinExistence type="inferred from homology"/>
<feature type="transmembrane region" description="Helical" evidence="6">
    <location>
        <begin position="226"/>
        <end position="252"/>
    </location>
</feature>
<keyword evidence="6" id="KW-0813">Transport</keyword>
<protein>
    <submittedName>
        <fullName evidence="8">FtsX-like permease family protein</fullName>
    </submittedName>
</protein>
<dbReference type="InterPro" id="IPR003838">
    <property type="entry name" value="ABC3_permease_C"/>
</dbReference>
<evidence type="ECO:0000256" key="2">
    <source>
        <dbReference type="ARBA" id="ARBA00022475"/>
    </source>
</evidence>
<feature type="domain" description="ABC3 transporter permease C-terminal" evidence="7">
    <location>
        <begin position="63"/>
        <end position="171"/>
    </location>
</feature>
<feature type="domain" description="ABC3 transporter permease C-terminal" evidence="7">
    <location>
        <begin position="535"/>
        <end position="635"/>
    </location>
</feature>
<name>A0ABW3S491_9BACL</name>
<dbReference type="PANTHER" id="PTHR46795:SF2">
    <property type="entry name" value="ABC TRANSPORTER, PERMEASE PROTEIN"/>
    <property type="match status" value="1"/>
</dbReference>
<organism evidence="8 9">
    <name type="scientific">Paenibacillus puldeungensis</name>
    <dbReference type="NCBI Taxonomy" id="696536"/>
    <lineage>
        <taxon>Bacteria</taxon>
        <taxon>Bacillati</taxon>
        <taxon>Bacillota</taxon>
        <taxon>Bacilli</taxon>
        <taxon>Bacillales</taxon>
        <taxon>Paenibacillaceae</taxon>
        <taxon>Paenibacillus</taxon>
    </lineage>
</organism>
<feature type="transmembrane region" description="Helical" evidence="6">
    <location>
        <begin position="62"/>
        <end position="82"/>
    </location>
</feature>
<comment type="caution">
    <text evidence="8">The sequence shown here is derived from an EMBL/GenBank/DDBJ whole genome shotgun (WGS) entry which is preliminary data.</text>
</comment>
<keyword evidence="9" id="KW-1185">Reference proteome</keyword>
<feature type="transmembrane region" description="Helical" evidence="6">
    <location>
        <begin position="526"/>
        <end position="550"/>
    </location>
</feature>
<feature type="transmembrane region" description="Helical" evidence="6">
    <location>
        <begin position="618"/>
        <end position="636"/>
    </location>
</feature>
<evidence type="ECO:0000313" key="9">
    <source>
        <dbReference type="Proteomes" id="UP001597262"/>
    </source>
</evidence>
<feature type="transmembrane region" description="Helical" evidence="6">
    <location>
        <begin position="20"/>
        <end position="42"/>
    </location>
</feature>
<dbReference type="InterPro" id="IPR052536">
    <property type="entry name" value="ABC-4_Integral_Memb_Prot"/>
</dbReference>
<reference evidence="9" key="1">
    <citation type="journal article" date="2019" name="Int. J. Syst. Evol. Microbiol.">
        <title>The Global Catalogue of Microorganisms (GCM) 10K type strain sequencing project: providing services to taxonomists for standard genome sequencing and annotation.</title>
        <authorList>
            <consortium name="The Broad Institute Genomics Platform"/>
            <consortium name="The Broad Institute Genome Sequencing Center for Infectious Disease"/>
            <person name="Wu L."/>
            <person name="Ma J."/>
        </authorList>
    </citation>
    <scope>NUCLEOTIDE SEQUENCE [LARGE SCALE GENOMIC DNA]</scope>
    <source>
        <strain evidence="9">CCUG 59189</strain>
    </source>
</reference>
<dbReference type="InterPro" id="IPR027022">
    <property type="entry name" value="ABC_permease_BceB-typ"/>
</dbReference>
<keyword evidence="5 6" id="KW-0472">Membrane</keyword>
<accession>A0ABW3S491</accession>
<feature type="transmembrane region" description="Helical" evidence="6">
    <location>
        <begin position="584"/>
        <end position="606"/>
    </location>
</feature>
<evidence type="ECO:0000256" key="4">
    <source>
        <dbReference type="ARBA" id="ARBA00022989"/>
    </source>
</evidence>
<dbReference type="RefSeq" id="WP_379321230.1">
    <property type="nucleotide sequence ID" value="NZ_JBHTLM010000020.1"/>
</dbReference>
<dbReference type="EMBL" id="JBHTLM010000020">
    <property type="protein sequence ID" value="MFD1178790.1"/>
    <property type="molecule type" value="Genomic_DNA"/>
</dbReference>
<keyword evidence="4 6" id="KW-1133">Transmembrane helix</keyword>
<feature type="transmembrane region" description="Helical" evidence="6">
    <location>
        <begin position="147"/>
        <end position="174"/>
    </location>
</feature>
<keyword evidence="2 6" id="KW-1003">Cell membrane</keyword>
<feature type="transmembrane region" description="Helical" evidence="6">
    <location>
        <begin position="195"/>
        <end position="214"/>
    </location>
</feature>
<sequence>MNFRQFAFNNVLRNKRIYAAYFLSSSFSVMIFFVCAMFLFHPDLREKLVYHSALYVLETAEAIMYVFSVFFVIYSVGSFLRSRKKEFGILLLHGMTEKQLRRLVFLENMLIGAGAIVCGMAGGILTAKLFLMFGSNLLGIPPLSFHITWSSLLLTIFSFTLLFLLISLLTTVLLGPHRLIDLLQTGIRPALQTKASVPLSLLAAALLGLSYVLAVTTSASTLMIRMLPVTGMTILGTYLFFSQFSVFLIEAVKKRLRFYWKKTNLVTISNLAYRMKDNAVMLFLVTIISTVTFCAMGAFASINRMADEFEHDYPVDIGYVSKAGNKLETEYIKLIDNELTTRGIRYRTEKLPVYLVGIASSTEASSPDRLPVIAYSDYRRLMTTAGFLVHEKELKNNEALVLISSQREKLLLKHRKLVGYVLKDQGLRIREIGLTEHVAIPEWLTEQIGNDRDGSYSGLVVSDEFVQRIKSPLEVDRLTAFFVDHLQRTEGLASSLAEKGEVRYKEGKSYSMTVSGTLYKVQRTTYGALLFFALLVGTVFFIAAGSFLYFRLYSDLEYDRRQYAAMAKLGLTDKELAAIVTRQIGLLFFVPIVLAIIHSLFAFIAMQSFFNFSVVWETGLILCTFLLVQVVYFFFIRARYLRNVRKTMRST</sequence>
<dbReference type="Pfam" id="PF02687">
    <property type="entry name" value="FtsX"/>
    <property type="match status" value="2"/>
</dbReference>
<dbReference type="Proteomes" id="UP001597262">
    <property type="component" value="Unassembled WGS sequence"/>
</dbReference>
<evidence type="ECO:0000256" key="5">
    <source>
        <dbReference type="ARBA" id="ARBA00023136"/>
    </source>
</evidence>
<dbReference type="PIRSF" id="PIRSF018968">
    <property type="entry name" value="ABC_permease_BceB"/>
    <property type="match status" value="1"/>
</dbReference>
<comment type="similarity">
    <text evidence="6">Belongs to the ABC-4 integral membrane protein family.</text>
</comment>
<feature type="transmembrane region" description="Helical" evidence="6">
    <location>
        <begin position="103"/>
        <end position="127"/>
    </location>
</feature>
<comment type="subcellular location">
    <subcellularLocation>
        <location evidence="1 6">Cell membrane</location>
        <topology evidence="1 6">Multi-pass membrane protein</topology>
    </subcellularLocation>
</comment>
<dbReference type="PANTHER" id="PTHR46795">
    <property type="entry name" value="ABC TRANSPORTER PERMEASE-RELATED-RELATED"/>
    <property type="match status" value="1"/>
</dbReference>
<evidence type="ECO:0000259" key="7">
    <source>
        <dbReference type="Pfam" id="PF02687"/>
    </source>
</evidence>
<evidence type="ECO:0000256" key="1">
    <source>
        <dbReference type="ARBA" id="ARBA00004651"/>
    </source>
</evidence>
<evidence type="ECO:0000256" key="6">
    <source>
        <dbReference type="PIRNR" id="PIRNR018968"/>
    </source>
</evidence>
<evidence type="ECO:0000256" key="3">
    <source>
        <dbReference type="ARBA" id="ARBA00022692"/>
    </source>
</evidence>
<evidence type="ECO:0000313" key="8">
    <source>
        <dbReference type="EMBL" id="MFD1178790.1"/>
    </source>
</evidence>